<protein>
    <submittedName>
        <fullName evidence="2">Protein BPS1, chloroplastic-like</fullName>
    </submittedName>
</protein>
<dbReference type="OMA" id="WIQQCFE"/>
<dbReference type="OrthoDB" id="985898at2759"/>
<dbReference type="Proteomes" id="UP000189703">
    <property type="component" value="Unplaced"/>
</dbReference>
<dbReference type="KEGG" id="nnu:104606359"/>
<evidence type="ECO:0000313" key="1">
    <source>
        <dbReference type="Proteomes" id="UP000189703"/>
    </source>
</evidence>
<dbReference type="STRING" id="4432.A0A1U8ATM7"/>
<accession>A0A1U8ATM7</accession>
<dbReference type="InParanoid" id="A0A1U8ATM7"/>
<dbReference type="AlphaFoldDB" id="A0A1U8ATM7"/>
<name>A0A1U8ATM7_NELNU</name>
<dbReference type="PANTHER" id="PTHR31509">
    <property type="entry name" value="BPS1-LIKE PROTEIN"/>
    <property type="match status" value="1"/>
</dbReference>
<proteinExistence type="predicted"/>
<dbReference type="GeneID" id="104606359"/>
<dbReference type="RefSeq" id="XP_010269804.1">
    <property type="nucleotide sequence ID" value="XM_010271502.1"/>
</dbReference>
<reference evidence="2" key="1">
    <citation type="submission" date="2025-08" db="UniProtKB">
        <authorList>
            <consortium name="RefSeq"/>
        </authorList>
    </citation>
    <scope>IDENTIFICATION</scope>
</reference>
<dbReference type="eggNOG" id="ENOG502RHI1">
    <property type="taxonomic scope" value="Eukaryota"/>
</dbReference>
<keyword evidence="1" id="KW-1185">Reference proteome</keyword>
<gene>
    <name evidence="2" type="primary">LOC104606359</name>
</gene>
<evidence type="ECO:0000313" key="2">
    <source>
        <dbReference type="RefSeq" id="XP_010269804.1"/>
    </source>
</evidence>
<sequence>MVLLVQRLSRSLKPSFKLENHHHHHHHHHGQEVFSASLHAFEDEISKGLLQLSLQSKPSSEILTLPWIRQCLQLLPTTKKAFAKLVADIDYPISSWELASVEGYLADSLRLLELLNSITSCLSHLAQARMAISHALSLMEDSPAAAMERLKAIRSFDFNKNHKHGEENEDNGQERYCSGKDWIIHQALAMIKSVVFSLCGVVAVSLCGDVQACLEIRKAAGEFGNFSLISSDLKVCEEIIKSGSMLREVRDVNEGVGQLIVAIGSGQSSNAEKELQRRVEVLGKLLEGVGEEVDQLFSEVLMGRNDLLNSL</sequence>
<organism evidence="1 2">
    <name type="scientific">Nelumbo nucifera</name>
    <name type="common">Sacred lotus</name>
    <dbReference type="NCBI Taxonomy" id="4432"/>
    <lineage>
        <taxon>Eukaryota</taxon>
        <taxon>Viridiplantae</taxon>
        <taxon>Streptophyta</taxon>
        <taxon>Embryophyta</taxon>
        <taxon>Tracheophyta</taxon>
        <taxon>Spermatophyta</taxon>
        <taxon>Magnoliopsida</taxon>
        <taxon>Proteales</taxon>
        <taxon>Nelumbonaceae</taxon>
        <taxon>Nelumbo</taxon>
    </lineage>
</organism>